<accession>A0A6J5N0U2</accession>
<reference evidence="1" key="1">
    <citation type="submission" date="2020-04" db="EMBL/GenBank/DDBJ databases">
        <authorList>
            <person name="Chiriac C."/>
            <person name="Salcher M."/>
            <person name="Ghai R."/>
            <person name="Kavagutti S V."/>
        </authorList>
    </citation>
    <scope>NUCLEOTIDE SEQUENCE</scope>
</reference>
<sequence>MAAYILKSDLAIWWDANLLDQSLDLTVTSTIEEIEAADLLIEKLSNSKEIEVKGLLLTRYKIDLEFAKIGGERNAMLVEYLSKLIILELEERKSMGMPSEHRLEKRKDIFILLKRFTKGFEDPVIPEVASMADPEYIGHNTFYVEWRDKINY</sequence>
<protein>
    <submittedName>
        <fullName evidence="1">Uncharacterized protein</fullName>
    </submittedName>
</protein>
<proteinExistence type="predicted"/>
<organism evidence="1">
    <name type="scientific">uncultured Caudovirales phage</name>
    <dbReference type="NCBI Taxonomy" id="2100421"/>
    <lineage>
        <taxon>Viruses</taxon>
        <taxon>Duplodnaviria</taxon>
        <taxon>Heunggongvirae</taxon>
        <taxon>Uroviricota</taxon>
        <taxon>Caudoviricetes</taxon>
        <taxon>Peduoviridae</taxon>
        <taxon>Maltschvirus</taxon>
        <taxon>Maltschvirus maltsch</taxon>
    </lineage>
</organism>
<name>A0A6J5N0U2_9CAUD</name>
<dbReference type="EMBL" id="LR796584">
    <property type="protein sequence ID" value="CAB4152368.1"/>
    <property type="molecule type" value="Genomic_DNA"/>
</dbReference>
<gene>
    <name evidence="1" type="ORF">UFOVP615_8</name>
</gene>
<evidence type="ECO:0000313" key="1">
    <source>
        <dbReference type="EMBL" id="CAB4152368.1"/>
    </source>
</evidence>